<evidence type="ECO:0000313" key="2">
    <source>
        <dbReference type="EMBL" id="MBB5843418.1"/>
    </source>
</evidence>
<proteinExistence type="predicted"/>
<evidence type="ECO:0000259" key="1">
    <source>
        <dbReference type="Pfam" id="PF09348"/>
    </source>
</evidence>
<gene>
    <name evidence="2" type="ORF">HD599_001741</name>
</gene>
<reference evidence="2 3" key="1">
    <citation type="submission" date="2020-08" db="EMBL/GenBank/DDBJ databases">
        <title>Sequencing the genomes of 1000 actinobacteria strains.</title>
        <authorList>
            <person name="Klenk H.-P."/>
        </authorList>
    </citation>
    <scope>NUCLEOTIDE SEQUENCE [LARGE SCALE GENOMIC DNA]</scope>
    <source>
        <strain evidence="2 3">DSM 105784</strain>
    </source>
</reference>
<sequence>MNADLWARPVSYGAVGATQAPDLLQYPPAGYRPIERRARIGHGDERFAWASAAVLSWVVQKNSGFRVETGHTPDYVSELTYTPVTFDAAGEPVVPSHTSATGETVFAPDGTALIAPGDTVLLSIRFWPVWVKAPARVVYVVDEPSRRGFAYGTLPGHPEDGEEAFLVEQTEDGAVWMVIRAFSRPAAWYWWLVAPVLRATQWFYTRRYLRALGGPLE</sequence>
<dbReference type="AlphaFoldDB" id="A0A841AM62"/>
<name>A0A841AM62_9MICO</name>
<feature type="domain" description="DUF1990" evidence="1">
    <location>
        <begin position="101"/>
        <end position="211"/>
    </location>
</feature>
<dbReference type="InterPro" id="IPR014457">
    <property type="entry name" value="UCP010260"/>
</dbReference>
<evidence type="ECO:0000313" key="3">
    <source>
        <dbReference type="Proteomes" id="UP000536685"/>
    </source>
</evidence>
<dbReference type="PANTHER" id="PTHR34202:SF1">
    <property type="entry name" value="UPF0548 PROTEIN"/>
    <property type="match status" value="1"/>
</dbReference>
<feature type="domain" description="DUF1990" evidence="1">
    <location>
        <begin position="12"/>
        <end position="72"/>
    </location>
</feature>
<comment type="caution">
    <text evidence="2">The sequence shown here is derived from an EMBL/GenBank/DDBJ whole genome shotgun (WGS) entry which is preliminary data.</text>
</comment>
<dbReference type="EMBL" id="JACHMJ010000001">
    <property type="protein sequence ID" value="MBB5843418.1"/>
    <property type="molecule type" value="Genomic_DNA"/>
</dbReference>
<dbReference type="RefSeq" id="WP_184236116.1">
    <property type="nucleotide sequence ID" value="NZ_JACHMJ010000001.1"/>
</dbReference>
<keyword evidence="3" id="KW-1185">Reference proteome</keyword>
<dbReference type="PIRSF" id="PIRSF010260">
    <property type="entry name" value="UCP010260"/>
    <property type="match status" value="1"/>
</dbReference>
<protein>
    <submittedName>
        <fullName evidence="2">Uncharacterized protein (UPF0548 family)</fullName>
    </submittedName>
</protein>
<dbReference type="PANTHER" id="PTHR34202">
    <property type="entry name" value="UPF0548 PROTEIN"/>
    <property type="match status" value="1"/>
</dbReference>
<organism evidence="2 3">
    <name type="scientific">Conyzicola lurida</name>
    <dbReference type="NCBI Taxonomy" id="1172621"/>
    <lineage>
        <taxon>Bacteria</taxon>
        <taxon>Bacillati</taxon>
        <taxon>Actinomycetota</taxon>
        <taxon>Actinomycetes</taxon>
        <taxon>Micrococcales</taxon>
        <taxon>Microbacteriaceae</taxon>
        <taxon>Conyzicola</taxon>
    </lineage>
</organism>
<dbReference type="InterPro" id="IPR018960">
    <property type="entry name" value="DUF1990"/>
</dbReference>
<dbReference type="Proteomes" id="UP000536685">
    <property type="component" value="Unassembled WGS sequence"/>
</dbReference>
<dbReference type="Pfam" id="PF09348">
    <property type="entry name" value="DUF1990"/>
    <property type="match status" value="2"/>
</dbReference>
<accession>A0A841AM62</accession>